<evidence type="ECO:0000313" key="1">
    <source>
        <dbReference type="EMBL" id="RIO47798.1"/>
    </source>
</evidence>
<gene>
    <name evidence="1" type="ORF">BUZ57_00565</name>
</gene>
<comment type="caution">
    <text evidence="1">The sequence shown here is derived from an EMBL/GenBank/DDBJ whole genome shotgun (WGS) entry which is preliminary data.</text>
</comment>
<dbReference type="SUPFAM" id="SSF74650">
    <property type="entry name" value="Galactose mutarotase-like"/>
    <property type="match status" value="1"/>
</dbReference>
<dbReference type="AlphaFoldDB" id="A0A418JML4"/>
<dbReference type="InterPro" id="IPR011013">
    <property type="entry name" value="Gal_mutarotase_sf_dom"/>
</dbReference>
<dbReference type="GO" id="GO:0030246">
    <property type="term" value="F:carbohydrate binding"/>
    <property type="evidence" value="ECO:0007669"/>
    <property type="project" value="InterPro"/>
</dbReference>
<accession>A0A418JML4</accession>
<dbReference type="EMBL" id="QXVO01000001">
    <property type="protein sequence ID" value="RIO47798.1"/>
    <property type="molecule type" value="Genomic_DNA"/>
</dbReference>
<dbReference type="Pfam" id="PF01263">
    <property type="entry name" value="Aldose_epim"/>
    <property type="match status" value="1"/>
</dbReference>
<dbReference type="GO" id="GO:0006006">
    <property type="term" value="P:glucose metabolic process"/>
    <property type="evidence" value="ECO:0007669"/>
    <property type="project" value="TreeGrafter"/>
</dbReference>
<sequence length="333" mass="38007">MKIGIEHQANGIDLIKIHHKTVSIVFTNYGARIVSWKIDHNNIVLGNEVEADEFYPNDPYYFGATIGRYAGRIENGSFKLNNHTYEVETNAGGQHLHGGSHGLSSRLFEYETEQHIDHVKVIFTTQLQSSEDNFPGNMDIRIAFTYDMTNTWTIEYYASSTEDTLFNPSNHVYFNLNPDNRTIDNHVLKSDKLYLFPLNDSRLPQNKPIDLIKTLGMNQVPIQALFQTKDPRISPQIQRFKGLDHPFEVAEGKLTLATSHLKLHVVTDRPQILIYTFNSPEKVGNPKQLFKSHSGIALETQSMPNDIHMFGEKAHSILRGNVPFYSKTSYQVE</sequence>
<evidence type="ECO:0000313" key="2">
    <source>
        <dbReference type="Proteomes" id="UP000285625"/>
    </source>
</evidence>
<protein>
    <submittedName>
        <fullName evidence="1">Galactose mutarotase</fullName>
    </submittedName>
</protein>
<dbReference type="GO" id="GO:0004034">
    <property type="term" value="F:aldose 1-epimerase activity"/>
    <property type="evidence" value="ECO:0007669"/>
    <property type="project" value="TreeGrafter"/>
</dbReference>
<dbReference type="PANTHER" id="PTHR10091">
    <property type="entry name" value="ALDOSE-1-EPIMERASE"/>
    <property type="match status" value="1"/>
</dbReference>
<dbReference type="RefSeq" id="WP_119634977.1">
    <property type="nucleotide sequence ID" value="NZ_CP170216.1"/>
</dbReference>
<dbReference type="PANTHER" id="PTHR10091:SF0">
    <property type="entry name" value="GALACTOSE MUTAROTASE"/>
    <property type="match status" value="1"/>
</dbReference>
<dbReference type="STRING" id="1284.SHYC_02745"/>
<proteinExistence type="predicted"/>
<name>A0A418JML4_STAHY</name>
<dbReference type="InterPro" id="IPR008183">
    <property type="entry name" value="Aldose_1/G6P_1-epimerase"/>
</dbReference>
<dbReference type="InterPro" id="IPR014718">
    <property type="entry name" value="GH-type_carb-bd"/>
</dbReference>
<reference evidence="1 2" key="1">
    <citation type="journal article" date="2016" name="Front. Microbiol.">
        <title>Comprehensive Phylogenetic Analysis of Bovine Non-aureus Staphylococci Species Based on Whole-Genome Sequencing.</title>
        <authorList>
            <person name="Naushad S."/>
            <person name="Barkema H.W."/>
            <person name="Luby C."/>
            <person name="Condas L.A."/>
            <person name="Nobrega D.B."/>
            <person name="Carson D.A."/>
            <person name="De Buck J."/>
        </authorList>
    </citation>
    <scope>NUCLEOTIDE SEQUENCE [LARGE SCALE GENOMIC DNA]</scope>
    <source>
        <strain evidence="1 2">SNUC 5959</strain>
    </source>
</reference>
<dbReference type="Gene3D" id="2.70.98.10">
    <property type="match status" value="1"/>
</dbReference>
<dbReference type="Proteomes" id="UP000285625">
    <property type="component" value="Unassembled WGS sequence"/>
</dbReference>
<dbReference type="GO" id="GO:0033499">
    <property type="term" value="P:galactose catabolic process via UDP-galactose, Leloir pathway"/>
    <property type="evidence" value="ECO:0007669"/>
    <property type="project" value="TreeGrafter"/>
</dbReference>
<dbReference type="GO" id="GO:0005737">
    <property type="term" value="C:cytoplasm"/>
    <property type="evidence" value="ECO:0007669"/>
    <property type="project" value="TreeGrafter"/>
</dbReference>
<organism evidence="1 2">
    <name type="scientific">Staphylococcus hyicus</name>
    <dbReference type="NCBI Taxonomy" id="1284"/>
    <lineage>
        <taxon>Bacteria</taxon>
        <taxon>Bacillati</taxon>
        <taxon>Bacillota</taxon>
        <taxon>Bacilli</taxon>
        <taxon>Bacillales</taxon>
        <taxon>Staphylococcaceae</taxon>
        <taxon>Staphylococcus</taxon>
    </lineage>
</organism>